<keyword evidence="3" id="KW-1185">Reference proteome</keyword>
<gene>
    <name evidence="2" type="ORF">HPB52_013717</name>
</gene>
<comment type="caution">
    <text evidence="2">The sequence shown here is derived from an EMBL/GenBank/DDBJ whole genome shotgun (WGS) entry which is preliminary data.</text>
</comment>
<reference evidence="2" key="1">
    <citation type="journal article" date="2020" name="Cell">
        <title>Large-Scale Comparative Analyses of Tick Genomes Elucidate Their Genetic Diversity and Vector Capacities.</title>
        <authorList>
            <consortium name="Tick Genome and Microbiome Consortium (TIGMIC)"/>
            <person name="Jia N."/>
            <person name="Wang J."/>
            <person name="Shi W."/>
            <person name="Du L."/>
            <person name="Sun Y."/>
            <person name="Zhan W."/>
            <person name="Jiang J.F."/>
            <person name="Wang Q."/>
            <person name="Zhang B."/>
            <person name="Ji P."/>
            <person name="Bell-Sakyi L."/>
            <person name="Cui X.M."/>
            <person name="Yuan T.T."/>
            <person name="Jiang B.G."/>
            <person name="Yang W.F."/>
            <person name="Lam T.T."/>
            <person name="Chang Q.C."/>
            <person name="Ding S.J."/>
            <person name="Wang X.J."/>
            <person name="Zhu J.G."/>
            <person name="Ruan X.D."/>
            <person name="Zhao L."/>
            <person name="Wei J.T."/>
            <person name="Ye R.Z."/>
            <person name="Que T.C."/>
            <person name="Du C.H."/>
            <person name="Zhou Y.H."/>
            <person name="Cheng J.X."/>
            <person name="Dai P.F."/>
            <person name="Guo W.B."/>
            <person name="Han X.H."/>
            <person name="Huang E.J."/>
            <person name="Li L.F."/>
            <person name="Wei W."/>
            <person name="Gao Y.C."/>
            <person name="Liu J.Z."/>
            <person name="Shao H.Z."/>
            <person name="Wang X."/>
            <person name="Wang C.C."/>
            <person name="Yang T.C."/>
            <person name="Huo Q.B."/>
            <person name="Li W."/>
            <person name="Chen H.Y."/>
            <person name="Chen S.E."/>
            <person name="Zhou L.G."/>
            <person name="Ni X.B."/>
            <person name="Tian J.H."/>
            <person name="Sheng Y."/>
            <person name="Liu T."/>
            <person name="Pan Y.S."/>
            <person name="Xia L.Y."/>
            <person name="Li J."/>
            <person name="Zhao F."/>
            <person name="Cao W.C."/>
        </authorList>
    </citation>
    <scope>NUCLEOTIDE SEQUENCE</scope>
    <source>
        <strain evidence="2">Rsan-2018</strain>
    </source>
</reference>
<dbReference type="Proteomes" id="UP000821837">
    <property type="component" value="Unassembled WGS sequence"/>
</dbReference>
<name>A0A9D4PLK0_RHISA</name>
<accession>A0A9D4PLK0</accession>
<feature type="region of interest" description="Disordered" evidence="1">
    <location>
        <begin position="86"/>
        <end position="109"/>
    </location>
</feature>
<organism evidence="2 3">
    <name type="scientific">Rhipicephalus sanguineus</name>
    <name type="common">Brown dog tick</name>
    <name type="synonym">Ixodes sanguineus</name>
    <dbReference type="NCBI Taxonomy" id="34632"/>
    <lineage>
        <taxon>Eukaryota</taxon>
        <taxon>Metazoa</taxon>
        <taxon>Ecdysozoa</taxon>
        <taxon>Arthropoda</taxon>
        <taxon>Chelicerata</taxon>
        <taxon>Arachnida</taxon>
        <taxon>Acari</taxon>
        <taxon>Parasitiformes</taxon>
        <taxon>Ixodida</taxon>
        <taxon>Ixodoidea</taxon>
        <taxon>Ixodidae</taxon>
        <taxon>Rhipicephalinae</taxon>
        <taxon>Rhipicephalus</taxon>
        <taxon>Rhipicephalus</taxon>
    </lineage>
</organism>
<dbReference type="EMBL" id="JABSTV010001253">
    <property type="protein sequence ID" value="KAH7943941.1"/>
    <property type="molecule type" value="Genomic_DNA"/>
</dbReference>
<evidence type="ECO:0000313" key="2">
    <source>
        <dbReference type="EMBL" id="KAH7943941.1"/>
    </source>
</evidence>
<evidence type="ECO:0000313" key="3">
    <source>
        <dbReference type="Proteomes" id="UP000821837"/>
    </source>
</evidence>
<proteinExistence type="predicted"/>
<protein>
    <submittedName>
        <fullName evidence="2">Uncharacterized protein</fullName>
    </submittedName>
</protein>
<reference evidence="2" key="2">
    <citation type="submission" date="2021-09" db="EMBL/GenBank/DDBJ databases">
        <authorList>
            <person name="Jia N."/>
            <person name="Wang J."/>
            <person name="Shi W."/>
            <person name="Du L."/>
            <person name="Sun Y."/>
            <person name="Zhan W."/>
            <person name="Jiang J."/>
            <person name="Wang Q."/>
            <person name="Zhang B."/>
            <person name="Ji P."/>
            <person name="Sakyi L.B."/>
            <person name="Cui X."/>
            <person name="Yuan T."/>
            <person name="Jiang B."/>
            <person name="Yang W."/>
            <person name="Lam T.T.-Y."/>
            <person name="Chang Q."/>
            <person name="Ding S."/>
            <person name="Wang X."/>
            <person name="Zhu J."/>
            <person name="Ruan X."/>
            <person name="Zhao L."/>
            <person name="Wei J."/>
            <person name="Que T."/>
            <person name="Du C."/>
            <person name="Cheng J."/>
            <person name="Dai P."/>
            <person name="Han X."/>
            <person name="Huang E."/>
            <person name="Gao Y."/>
            <person name="Liu J."/>
            <person name="Shao H."/>
            <person name="Ye R."/>
            <person name="Li L."/>
            <person name="Wei W."/>
            <person name="Wang X."/>
            <person name="Wang C."/>
            <person name="Huo Q."/>
            <person name="Li W."/>
            <person name="Guo W."/>
            <person name="Chen H."/>
            <person name="Chen S."/>
            <person name="Zhou L."/>
            <person name="Zhou L."/>
            <person name="Ni X."/>
            <person name="Tian J."/>
            <person name="Zhou Y."/>
            <person name="Sheng Y."/>
            <person name="Liu T."/>
            <person name="Pan Y."/>
            <person name="Xia L."/>
            <person name="Li J."/>
            <person name="Zhao F."/>
            <person name="Cao W."/>
        </authorList>
    </citation>
    <scope>NUCLEOTIDE SEQUENCE</scope>
    <source>
        <strain evidence="2">Rsan-2018</strain>
        <tissue evidence="2">Larvae</tissue>
    </source>
</reference>
<evidence type="ECO:0000256" key="1">
    <source>
        <dbReference type="SAM" id="MobiDB-lite"/>
    </source>
</evidence>
<sequence>MLLRLFRPVKPFDPVYSPAWCKQLEAIIMLNGVTTQTVMHALLLNAIPVELLHLAVASTSNQRPYDNLCAAVPACYGDAYYPPRWSGRKQPVSPSSRQAVPASPLPSLY</sequence>
<dbReference type="AlphaFoldDB" id="A0A9D4PLK0"/>